<dbReference type="PANTHER" id="PTHR11566">
    <property type="entry name" value="DYNAMIN"/>
    <property type="match status" value="1"/>
</dbReference>
<proteinExistence type="predicted"/>
<protein>
    <submittedName>
        <fullName evidence="6">P-loop containing nucleoside triphosphate hydrolase protein</fullName>
    </submittedName>
</protein>
<dbReference type="InterPro" id="IPR027417">
    <property type="entry name" value="P-loop_NTPase"/>
</dbReference>
<feature type="region of interest" description="Disordered" evidence="3">
    <location>
        <begin position="918"/>
        <end position="950"/>
    </location>
</feature>
<sequence>MANGPQLTNGVKMEPGRPGPGLLSPTGTMGGRSTTAVEPRPRGARSAAPSVDTRRIAHSAMDEAEDCEEGDVQFMEMKRRAGDIPGFDAATQSAQASFLGPNRALKDFGQKLKDINDALGELQARGIQHVANLPELVLIGDQSSGKSSLMSAIAGLALPRSTGTCTRCPIHIRVSRAEEWSCRVYLKIDYEYQHRQRPVAKSDVTAKDKFPPWVALDPNTVVRHEFKTIRDKFEAEDVENVLRCAQSAILNPGIPYQQYVPKLKGEVPDETRALDLQRIKQLEPRAIAQFSPNTVALEVKGPDLADLSFYDLPGVFMSAKRDEDTFLEKVVSNLACEYIKRPHALILWAVPMNQDAENSYAFSLIRKMRAGSRCVGIMTKADLLPEASSTTWLSMLKGEAHQTGLGYFVTSRQGEDLEEQNKMEEAFFNRTADIARDWPSAFDDFKDQCGVEKLKAFLSRKLGEEFSQVLPEVKQKVNDRISAIDDQLSSYPVMPDNPEMEIRTSLDIFSREVRDRVLQQDFQSRWDFSCMEKLREKIIALKPKYNVRDPKKVAAPPQIITPRPNGSREVIDLCDSPPTARSSPAPARNTKRAAPENEQLPPDPKRQRRPSASHFKQEGEDEPAMPLAIPFFSAPIRRPTTKSLADIRALIRRNAVPGQPGLVSTSVYQPLYIEAARGWERHLVVFINETLNYIQAEIMEIMERSFGNLKNTACYRESREHMNGFLQHLRAELTSQLLRLYNLESQRLFTKDEESLNRNKAQEKKKLVRHRHLIRWSTLNEGNDNPPVRREDEMTEEERAKEAQEIEKQKAKMSPDPYEPELSVAAYVRGYYLTASNRFVDNVAINVMSGLFPQIAANIKMYLPDKLGLMGGAANHQKFLELMSEGPEIERKRQELLTERLRLGQSMDIIVKLEVGSTSPAQQNAGSPDDFYRPQRSMSTAQSVTDYSEC</sequence>
<dbReference type="CDD" id="cd08771">
    <property type="entry name" value="DLP_1"/>
    <property type="match status" value="1"/>
</dbReference>
<dbReference type="AlphaFoldDB" id="A0AAV9G847"/>
<keyword evidence="2" id="KW-0342">GTP-binding</keyword>
<feature type="region of interest" description="Disordered" evidence="3">
    <location>
        <begin position="778"/>
        <end position="817"/>
    </location>
</feature>
<dbReference type="SMART" id="SM00053">
    <property type="entry name" value="DYNc"/>
    <property type="match status" value="1"/>
</dbReference>
<keyword evidence="6" id="KW-0378">Hydrolase</keyword>
<dbReference type="InterPro" id="IPR030381">
    <property type="entry name" value="G_DYNAMIN_dom"/>
</dbReference>
<dbReference type="InterPro" id="IPR000375">
    <property type="entry name" value="Dynamin_stalk"/>
</dbReference>
<keyword evidence="7" id="KW-1185">Reference proteome</keyword>
<evidence type="ECO:0000259" key="4">
    <source>
        <dbReference type="PROSITE" id="PS51388"/>
    </source>
</evidence>
<dbReference type="Gene3D" id="1.20.120.1240">
    <property type="entry name" value="Dynamin, middle domain"/>
    <property type="match status" value="1"/>
</dbReference>
<dbReference type="GO" id="GO:0005737">
    <property type="term" value="C:cytoplasm"/>
    <property type="evidence" value="ECO:0007669"/>
    <property type="project" value="TreeGrafter"/>
</dbReference>
<evidence type="ECO:0000313" key="7">
    <source>
        <dbReference type="Proteomes" id="UP001321760"/>
    </source>
</evidence>
<feature type="domain" description="Dynamin-type G" evidence="5">
    <location>
        <begin position="130"/>
        <end position="471"/>
    </location>
</feature>
<feature type="compositionally biased region" description="Polar residues" evidence="3">
    <location>
        <begin position="25"/>
        <end position="36"/>
    </location>
</feature>
<dbReference type="Pfam" id="PF01031">
    <property type="entry name" value="Dynamin_M"/>
    <property type="match status" value="1"/>
</dbReference>
<dbReference type="EMBL" id="MU865976">
    <property type="protein sequence ID" value="KAK4444520.1"/>
    <property type="molecule type" value="Genomic_DNA"/>
</dbReference>
<feature type="compositionally biased region" description="Low complexity" evidence="3">
    <location>
        <begin position="576"/>
        <end position="588"/>
    </location>
</feature>
<dbReference type="PRINTS" id="PR00195">
    <property type="entry name" value="DYNAMIN"/>
</dbReference>
<dbReference type="PANTHER" id="PTHR11566:SF131">
    <property type="entry name" value="GTPASE, PUTATIVE (AFU_ORTHOLOGUE AFUA_6G07630)-RELATED"/>
    <property type="match status" value="1"/>
</dbReference>
<dbReference type="SUPFAM" id="SSF52540">
    <property type="entry name" value="P-loop containing nucleoside triphosphate hydrolases"/>
    <property type="match status" value="1"/>
</dbReference>
<feature type="compositionally biased region" description="Polar residues" evidence="3">
    <location>
        <begin position="936"/>
        <end position="950"/>
    </location>
</feature>
<dbReference type="Pfam" id="PF00350">
    <property type="entry name" value="Dynamin_N"/>
    <property type="match status" value="1"/>
</dbReference>
<dbReference type="PROSITE" id="PS51718">
    <property type="entry name" value="G_DYNAMIN_2"/>
    <property type="match status" value="1"/>
</dbReference>
<feature type="domain" description="GED" evidence="4">
    <location>
        <begin position="821"/>
        <end position="918"/>
    </location>
</feature>
<feature type="region of interest" description="Disordered" evidence="3">
    <location>
        <begin position="552"/>
        <end position="621"/>
    </location>
</feature>
<reference evidence="6" key="2">
    <citation type="submission" date="2023-05" db="EMBL/GenBank/DDBJ databases">
        <authorList>
            <consortium name="Lawrence Berkeley National Laboratory"/>
            <person name="Steindorff A."/>
            <person name="Hensen N."/>
            <person name="Bonometti L."/>
            <person name="Westerberg I."/>
            <person name="Brannstrom I.O."/>
            <person name="Guillou S."/>
            <person name="Cros-Aarteil S."/>
            <person name="Calhoun S."/>
            <person name="Haridas S."/>
            <person name="Kuo A."/>
            <person name="Mondo S."/>
            <person name="Pangilinan J."/>
            <person name="Riley R."/>
            <person name="Labutti K."/>
            <person name="Andreopoulos B."/>
            <person name="Lipzen A."/>
            <person name="Chen C."/>
            <person name="Yanf M."/>
            <person name="Daum C."/>
            <person name="Ng V."/>
            <person name="Clum A."/>
            <person name="Ohm R."/>
            <person name="Martin F."/>
            <person name="Silar P."/>
            <person name="Natvig D."/>
            <person name="Lalanne C."/>
            <person name="Gautier V."/>
            <person name="Ament-Velasquez S.L."/>
            <person name="Kruys A."/>
            <person name="Hutchinson M.I."/>
            <person name="Powell A.J."/>
            <person name="Barry K."/>
            <person name="Miller A.N."/>
            <person name="Grigoriev I.V."/>
            <person name="Debuchy R."/>
            <person name="Gladieux P."/>
            <person name="Thoren M.H."/>
            <person name="Johannesson H."/>
        </authorList>
    </citation>
    <scope>NUCLEOTIDE SEQUENCE</scope>
    <source>
        <strain evidence="6">PSN243</strain>
    </source>
</reference>
<keyword evidence="1" id="KW-0547">Nucleotide-binding</keyword>
<dbReference type="InterPro" id="IPR020850">
    <property type="entry name" value="GED_dom"/>
</dbReference>
<dbReference type="InterPro" id="IPR022812">
    <property type="entry name" value="Dynamin"/>
</dbReference>
<evidence type="ECO:0000259" key="5">
    <source>
        <dbReference type="PROSITE" id="PS51718"/>
    </source>
</evidence>
<accession>A0AAV9G847</accession>
<dbReference type="PROSITE" id="PS51388">
    <property type="entry name" value="GED"/>
    <property type="match status" value="1"/>
</dbReference>
<evidence type="ECO:0000256" key="2">
    <source>
        <dbReference type="ARBA" id="ARBA00023134"/>
    </source>
</evidence>
<evidence type="ECO:0000313" key="6">
    <source>
        <dbReference type="EMBL" id="KAK4444520.1"/>
    </source>
</evidence>
<dbReference type="GO" id="GO:0005525">
    <property type="term" value="F:GTP binding"/>
    <property type="evidence" value="ECO:0007669"/>
    <property type="project" value="InterPro"/>
</dbReference>
<dbReference type="InterPro" id="IPR001401">
    <property type="entry name" value="Dynamin_GTPase"/>
</dbReference>
<gene>
    <name evidence="6" type="ORF">QBC34DRAFT_183396</name>
</gene>
<dbReference type="GO" id="GO:0005886">
    <property type="term" value="C:plasma membrane"/>
    <property type="evidence" value="ECO:0007669"/>
    <property type="project" value="TreeGrafter"/>
</dbReference>
<dbReference type="GO" id="GO:0003924">
    <property type="term" value="F:GTPase activity"/>
    <property type="evidence" value="ECO:0007669"/>
    <property type="project" value="InterPro"/>
</dbReference>
<feature type="compositionally biased region" description="Basic and acidic residues" evidence="3">
    <location>
        <begin position="787"/>
        <end position="810"/>
    </location>
</feature>
<evidence type="ECO:0000256" key="3">
    <source>
        <dbReference type="SAM" id="MobiDB-lite"/>
    </source>
</evidence>
<dbReference type="InterPro" id="IPR045063">
    <property type="entry name" value="Dynamin_N"/>
</dbReference>
<evidence type="ECO:0000256" key="1">
    <source>
        <dbReference type="ARBA" id="ARBA00022741"/>
    </source>
</evidence>
<organism evidence="6 7">
    <name type="scientific">Podospora aff. communis PSN243</name>
    <dbReference type="NCBI Taxonomy" id="3040156"/>
    <lineage>
        <taxon>Eukaryota</taxon>
        <taxon>Fungi</taxon>
        <taxon>Dikarya</taxon>
        <taxon>Ascomycota</taxon>
        <taxon>Pezizomycotina</taxon>
        <taxon>Sordariomycetes</taxon>
        <taxon>Sordariomycetidae</taxon>
        <taxon>Sordariales</taxon>
        <taxon>Podosporaceae</taxon>
        <taxon>Podospora</taxon>
    </lineage>
</organism>
<dbReference type="GO" id="GO:0008017">
    <property type="term" value="F:microtubule binding"/>
    <property type="evidence" value="ECO:0007669"/>
    <property type="project" value="TreeGrafter"/>
</dbReference>
<dbReference type="Gene3D" id="3.40.50.300">
    <property type="entry name" value="P-loop containing nucleotide triphosphate hydrolases"/>
    <property type="match status" value="1"/>
</dbReference>
<feature type="region of interest" description="Disordered" evidence="3">
    <location>
        <begin position="1"/>
        <end position="55"/>
    </location>
</feature>
<dbReference type="GO" id="GO:0031623">
    <property type="term" value="P:receptor internalization"/>
    <property type="evidence" value="ECO:0007669"/>
    <property type="project" value="TreeGrafter"/>
</dbReference>
<comment type="caution">
    <text evidence="6">The sequence shown here is derived from an EMBL/GenBank/DDBJ whole genome shotgun (WGS) entry which is preliminary data.</text>
</comment>
<dbReference type="GO" id="GO:0005874">
    <property type="term" value="C:microtubule"/>
    <property type="evidence" value="ECO:0007669"/>
    <property type="project" value="TreeGrafter"/>
</dbReference>
<reference evidence="6" key="1">
    <citation type="journal article" date="2023" name="Mol. Phylogenet. Evol.">
        <title>Genome-scale phylogeny and comparative genomics of the fungal order Sordariales.</title>
        <authorList>
            <person name="Hensen N."/>
            <person name="Bonometti L."/>
            <person name="Westerberg I."/>
            <person name="Brannstrom I.O."/>
            <person name="Guillou S."/>
            <person name="Cros-Aarteil S."/>
            <person name="Calhoun S."/>
            <person name="Haridas S."/>
            <person name="Kuo A."/>
            <person name="Mondo S."/>
            <person name="Pangilinan J."/>
            <person name="Riley R."/>
            <person name="LaButti K."/>
            <person name="Andreopoulos B."/>
            <person name="Lipzen A."/>
            <person name="Chen C."/>
            <person name="Yan M."/>
            <person name="Daum C."/>
            <person name="Ng V."/>
            <person name="Clum A."/>
            <person name="Steindorff A."/>
            <person name="Ohm R.A."/>
            <person name="Martin F."/>
            <person name="Silar P."/>
            <person name="Natvig D.O."/>
            <person name="Lalanne C."/>
            <person name="Gautier V."/>
            <person name="Ament-Velasquez S.L."/>
            <person name="Kruys A."/>
            <person name="Hutchinson M.I."/>
            <person name="Powell A.J."/>
            <person name="Barry K."/>
            <person name="Miller A.N."/>
            <person name="Grigoriev I.V."/>
            <person name="Debuchy R."/>
            <person name="Gladieux P."/>
            <person name="Hiltunen Thoren M."/>
            <person name="Johannesson H."/>
        </authorList>
    </citation>
    <scope>NUCLEOTIDE SEQUENCE</scope>
    <source>
        <strain evidence="6">PSN243</strain>
    </source>
</reference>
<name>A0AAV9G847_9PEZI</name>
<dbReference type="Proteomes" id="UP001321760">
    <property type="component" value="Unassembled WGS sequence"/>
</dbReference>